<dbReference type="SUPFAM" id="SSF63380">
    <property type="entry name" value="Riboflavin synthase domain-like"/>
    <property type="match status" value="1"/>
</dbReference>
<feature type="domain" description="Flavodoxin-like" evidence="9">
    <location>
        <begin position="221"/>
        <end position="362"/>
    </location>
</feature>
<dbReference type="InterPro" id="IPR036396">
    <property type="entry name" value="Cyt_P450_sf"/>
</dbReference>
<evidence type="ECO:0000256" key="3">
    <source>
        <dbReference type="ARBA" id="ARBA00001974"/>
    </source>
</evidence>
<keyword evidence="12" id="KW-1185">Reference proteome</keyword>
<dbReference type="InParanoid" id="H0EDJ6"/>
<keyword evidence="8" id="KW-0560">Oxidoreductase</keyword>
<dbReference type="GO" id="GO:0010181">
    <property type="term" value="F:FMN binding"/>
    <property type="evidence" value="ECO:0007669"/>
    <property type="project" value="InterPro"/>
</dbReference>
<dbReference type="InterPro" id="IPR001433">
    <property type="entry name" value="OxRdtase_FAD/NAD-bd"/>
</dbReference>
<dbReference type="Pfam" id="PF00175">
    <property type="entry name" value="NAD_binding_1"/>
    <property type="match status" value="1"/>
</dbReference>
<evidence type="ECO:0000256" key="8">
    <source>
        <dbReference type="ARBA" id="ARBA00023002"/>
    </source>
</evidence>
<dbReference type="GO" id="GO:0004497">
    <property type="term" value="F:monooxygenase activity"/>
    <property type="evidence" value="ECO:0007669"/>
    <property type="project" value="InterPro"/>
</dbReference>
<proteinExistence type="inferred from homology"/>
<dbReference type="GO" id="GO:0050660">
    <property type="term" value="F:flavin adenine dinucleotide binding"/>
    <property type="evidence" value="ECO:0007669"/>
    <property type="project" value="TreeGrafter"/>
</dbReference>
<dbReference type="Gene3D" id="3.40.50.360">
    <property type="match status" value="1"/>
</dbReference>
<comment type="cofactor">
    <cofactor evidence="1">
        <name>FMN</name>
        <dbReference type="ChEBI" id="CHEBI:58210"/>
    </cofactor>
</comment>
<feature type="domain" description="FAD-binding FR-type" evidence="10">
    <location>
        <begin position="395"/>
        <end position="612"/>
    </location>
</feature>
<dbReference type="OrthoDB" id="1470350at2759"/>
<dbReference type="GO" id="GO:0016705">
    <property type="term" value="F:oxidoreductase activity, acting on paired donors, with incorporation or reduction of molecular oxygen"/>
    <property type="evidence" value="ECO:0007669"/>
    <property type="project" value="InterPro"/>
</dbReference>
<dbReference type="EMBL" id="AGUE01000010">
    <property type="protein sequence ID" value="EHL03422.1"/>
    <property type="molecule type" value="Genomic_DNA"/>
</dbReference>
<dbReference type="InterPro" id="IPR008254">
    <property type="entry name" value="Flavodoxin/NO_synth"/>
</dbReference>
<evidence type="ECO:0000256" key="2">
    <source>
        <dbReference type="ARBA" id="ARBA00001971"/>
    </source>
</evidence>
<dbReference type="Gene3D" id="1.20.990.10">
    <property type="entry name" value="NADPH-cytochrome p450 Reductase, Chain A, domain 3"/>
    <property type="match status" value="1"/>
</dbReference>
<dbReference type="Pfam" id="PF00067">
    <property type="entry name" value="p450"/>
    <property type="match status" value="1"/>
</dbReference>
<dbReference type="InterPro" id="IPR017927">
    <property type="entry name" value="FAD-bd_FR_type"/>
</dbReference>
<organism evidence="11 12">
    <name type="scientific">Glarea lozoyensis (strain ATCC 74030 / MF5533)</name>
    <dbReference type="NCBI Taxonomy" id="1104152"/>
    <lineage>
        <taxon>Eukaryota</taxon>
        <taxon>Fungi</taxon>
        <taxon>Dikarya</taxon>
        <taxon>Ascomycota</taxon>
        <taxon>Pezizomycotina</taxon>
        <taxon>Leotiomycetes</taxon>
        <taxon>Helotiales</taxon>
        <taxon>Helotiaceae</taxon>
        <taxon>Glarea</taxon>
    </lineage>
</organism>
<dbReference type="GO" id="GO:0005829">
    <property type="term" value="C:cytosol"/>
    <property type="evidence" value="ECO:0007669"/>
    <property type="project" value="TreeGrafter"/>
</dbReference>
<reference evidence="11 12" key="1">
    <citation type="journal article" date="2012" name="Eukaryot. Cell">
        <title>Genome sequence of the fungus Glarea lozoyensis: the first genome sequence of a species from the Helotiaceae family.</title>
        <authorList>
            <person name="Youssar L."/>
            <person name="Gruening B.A."/>
            <person name="Erxleben A."/>
            <person name="Guenther S."/>
            <person name="Huettel W."/>
        </authorList>
    </citation>
    <scope>NUCLEOTIDE SEQUENCE [LARGE SCALE GENOMIC DNA]</scope>
    <source>
        <strain evidence="12">ATCC 74030 / MF5533</strain>
    </source>
</reference>
<protein>
    <submittedName>
        <fullName evidence="11">Putative Bifunctional P-450:NADPH-P450 reductase</fullName>
    </submittedName>
</protein>
<evidence type="ECO:0000259" key="9">
    <source>
        <dbReference type="PROSITE" id="PS50902"/>
    </source>
</evidence>
<dbReference type="GO" id="GO:0005506">
    <property type="term" value="F:iron ion binding"/>
    <property type="evidence" value="ECO:0007669"/>
    <property type="project" value="InterPro"/>
</dbReference>
<keyword evidence="7" id="KW-0521">NADP</keyword>
<evidence type="ECO:0000256" key="4">
    <source>
        <dbReference type="ARBA" id="ARBA00010018"/>
    </source>
</evidence>
<dbReference type="Pfam" id="PF00667">
    <property type="entry name" value="FAD_binding_1"/>
    <property type="match status" value="1"/>
</dbReference>
<dbReference type="SUPFAM" id="SSF48264">
    <property type="entry name" value="Cytochrome P450"/>
    <property type="match status" value="1"/>
</dbReference>
<dbReference type="PANTHER" id="PTHR19384:SF127">
    <property type="entry name" value="BIFUNCTIONAL CYTOCHROME P450_NADPH--P450 REDUCTASE"/>
    <property type="match status" value="1"/>
</dbReference>
<evidence type="ECO:0000259" key="10">
    <source>
        <dbReference type="PROSITE" id="PS51384"/>
    </source>
</evidence>
<accession>H0EDJ6</accession>
<comment type="similarity">
    <text evidence="4">In the N-terminal section; belongs to the cytochrome P450 family.</text>
</comment>
<dbReference type="PROSITE" id="PS50902">
    <property type="entry name" value="FLAVODOXIN_LIKE"/>
    <property type="match status" value="1"/>
</dbReference>
<dbReference type="InterPro" id="IPR017938">
    <property type="entry name" value="Riboflavin_synthase-like_b-brl"/>
</dbReference>
<keyword evidence="5" id="KW-0285">Flavoprotein</keyword>
<gene>
    <name evidence="11" type="ORF">M7I_0645</name>
</gene>
<comment type="cofactor">
    <cofactor evidence="2">
        <name>heme</name>
        <dbReference type="ChEBI" id="CHEBI:30413"/>
    </cofactor>
</comment>
<dbReference type="InterPro" id="IPR039261">
    <property type="entry name" value="FNR_nucleotide-bd"/>
</dbReference>
<evidence type="ECO:0000256" key="6">
    <source>
        <dbReference type="ARBA" id="ARBA00022827"/>
    </source>
</evidence>
<dbReference type="Gene3D" id="3.40.50.80">
    <property type="entry name" value="Nucleotide-binding domain of ferredoxin-NADP reductase (FNR) module"/>
    <property type="match status" value="1"/>
</dbReference>
<evidence type="ECO:0000313" key="11">
    <source>
        <dbReference type="EMBL" id="EHL03422.1"/>
    </source>
</evidence>
<comment type="caution">
    <text evidence="11">The sequence shown here is derived from an EMBL/GenBank/DDBJ whole genome shotgun (WGS) entry which is preliminary data.</text>
</comment>
<keyword evidence="6" id="KW-0274">FAD</keyword>
<dbReference type="PANTHER" id="PTHR19384">
    <property type="entry name" value="NITRIC OXIDE SYNTHASE-RELATED"/>
    <property type="match status" value="1"/>
</dbReference>
<dbReference type="PROSITE" id="PS51384">
    <property type="entry name" value="FAD_FR"/>
    <property type="match status" value="1"/>
</dbReference>
<dbReference type="Proteomes" id="UP000005446">
    <property type="component" value="Unassembled WGS sequence"/>
</dbReference>
<dbReference type="CDD" id="cd06206">
    <property type="entry name" value="bifunctional_CYPOR"/>
    <property type="match status" value="1"/>
</dbReference>
<dbReference type="InterPro" id="IPR023173">
    <property type="entry name" value="NADPH_Cyt_P450_Rdtase_alpha"/>
</dbReference>
<dbReference type="HOGENOM" id="CLU_001570_7_0_1"/>
<dbReference type="InterPro" id="IPR001709">
    <property type="entry name" value="Flavoprot_Pyr_Nucl_cyt_Rdtase"/>
</dbReference>
<dbReference type="SUPFAM" id="SSF52343">
    <property type="entry name" value="Ferredoxin reductase-like, C-terminal NADP-linked domain"/>
    <property type="match status" value="1"/>
</dbReference>
<dbReference type="InterPro" id="IPR003097">
    <property type="entry name" value="CysJ-like_FAD-binding"/>
</dbReference>
<dbReference type="GO" id="GO:0020037">
    <property type="term" value="F:heme binding"/>
    <property type="evidence" value="ECO:0007669"/>
    <property type="project" value="InterPro"/>
</dbReference>
<dbReference type="Gene3D" id="1.10.630.10">
    <property type="entry name" value="Cytochrome P450"/>
    <property type="match status" value="1"/>
</dbReference>
<dbReference type="Gene3D" id="2.40.30.10">
    <property type="entry name" value="Translation factors"/>
    <property type="match status" value="1"/>
</dbReference>
<name>H0EDJ6_GLAL7</name>
<dbReference type="AlphaFoldDB" id="H0EDJ6"/>
<dbReference type="InterPro" id="IPR029039">
    <property type="entry name" value="Flavoprotein-like_sf"/>
</dbReference>
<dbReference type="GO" id="GO:0003958">
    <property type="term" value="F:NADPH-hemoprotein reductase activity"/>
    <property type="evidence" value="ECO:0007669"/>
    <property type="project" value="TreeGrafter"/>
</dbReference>
<dbReference type="PRINTS" id="PR00371">
    <property type="entry name" value="FPNCR"/>
</dbReference>
<evidence type="ECO:0000313" key="12">
    <source>
        <dbReference type="Proteomes" id="UP000005446"/>
    </source>
</evidence>
<dbReference type="InterPro" id="IPR001128">
    <property type="entry name" value="Cyt_P450"/>
</dbReference>
<evidence type="ECO:0000256" key="1">
    <source>
        <dbReference type="ARBA" id="ARBA00001917"/>
    </source>
</evidence>
<dbReference type="SUPFAM" id="SSF52218">
    <property type="entry name" value="Flavoproteins"/>
    <property type="match status" value="1"/>
</dbReference>
<evidence type="ECO:0000256" key="7">
    <source>
        <dbReference type="ARBA" id="ARBA00022857"/>
    </source>
</evidence>
<sequence length="774" mass="84999">MVSVLEESQTRGSLPTVLNMFRRSAQRKYDEEIAWMRGICEEMIAHRRKNPLEKKDLLNAMIHGKDPKTGCYMTDESIVDNILTFLVAGHETTSGLLSFVFYLLIKNPAIMNLAREEVDKVLGTGPITPQHMNQFPYLEAILKETLRLYPTAPAIAMAPVPETTEYPIFLAGGKYQLNKGDNLLALLVKIQKDPLAFGDDAEEWKPERMLEENFAKLPPNSWKPFGNGARTCEALAQSLARVAGTRGFEVRVDPLDSATDDVPKSQPLIIICPSYEGQPPDNAAQFFGWLEKLKDGKSLQNVEFTVFGVGNRDWTSTFHKVPMNLDRLLAANGGTRIAALGLGDVAKGDIFNDFDYWQDNVLWPAIQGSGSSTKNVVAELDLEIDTSARSQTLRQDLQGAVVLSNKILTALGVPEKRHIEIQLPKGMNYTAGEYLAILPTNSQTNVRRVLKRFGLPADAMITIRNVNAGSTLPATHPVSVTDLLSSYVELNQPATKRNIQVLASLPTTPSTRTALLALTTNTTTKNTPPPSLLTLLETHPTLPIPFQTYISLLPPLRTRQYSISSSPLATPDVVSITFSILPSGVASTYLATLEPDDIMHIAVKPTILFTLPEHMGKTPIIMIGAGAGIAPFLGFLQERAALLNRNSELSLAPAWLFLGCRAPEQDALFADELRAYEDAGVVRVYYAYSQEEGKSRGCRYVQDRVWAERGEIGGLIRGEGKILVCGGQELGEGVKGVVRRIYGEGRRGDGKADGIGEEDVERWFDGLKGKGRGI</sequence>
<evidence type="ECO:0000256" key="5">
    <source>
        <dbReference type="ARBA" id="ARBA00022630"/>
    </source>
</evidence>
<comment type="cofactor">
    <cofactor evidence="3">
        <name>FAD</name>
        <dbReference type="ChEBI" id="CHEBI:57692"/>
    </cofactor>
</comment>